<reference evidence="3 4" key="1">
    <citation type="submission" date="2024-11" db="EMBL/GenBank/DDBJ databases">
        <title>Adaptive evolution of stress response genes in parasites aligns with host niche diversity.</title>
        <authorList>
            <person name="Hahn C."/>
            <person name="Resl P."/>
        </authorList>
    </citation>
    <scope>NUCLEOTIDE SEQUENCE [LARGE SCALE GENOMIC DNA]</scope>
    <source>
        <strain evidence="3">EGGRZ-B1_66</strain>
        <tissue evidence="3">Body</tissue>
    </source>
</reference>
<proteinExistence type="predicted"/>
<sequence length="482" mass="53196">MESKFGKNTVIERCFGVGNLANVSLEQKTDKTATLVTEWSHIDVKKKEKLCYSKSIVLAPDYSEILSLSLSLNSNINSLWNIENADKFRAICAEIKPDNSGNAAGKATSPNPGTYITIWDKDSKIKTIKLPNDSKGETQSSGDQTFNDAKTFGKVLSFKKNSDCPFAAAQWSPNGKKILFMAERTLSSNPEKDLQETAFQWQDKWGELMTEISNPIICVLDVETETIVQIPVEALKANMFSEENGCWFSEKHSPQEVSIFEVTRDNTILARVSTCAVPGMVAVLSLAGLADCDQSTIRCLHWKVLKLDTEEVLQSPIKQNALGLQGMASHVFTHEGHCDENDIYDVKTFQSWLLYPKDPCDSHFIPTKALRGLVMIIHGGPHSAFISRWYPSIVSFLAEGFGCLFVNYRGSIGYGDASLHSLLGKIGSYDVKDCVQAGDDALKFLGKNIPIAVYGGSHGGFLTCHLAARYGASKYVPVRDEY</sequence>
<evidence type="ECO:0000256" key="1">
    <source>
        <dbReference type="ARBA" id="ARBA00022801"/>
    </source>
</evidence>
<comment type="caution">
    <text evidence="3">The sequence shown here is derived from an EMBL/GenBank/DDBJ whole genome shotgun (WGS) entry which is preliminary data.</text>
</comment>
<dbReference type="Gene3D" id="3.40.50.1820">
    <property type="entry name" value="alpha/beta hydrolase"/>
    <property type="match status" value="1"/>
</dbReference>
<dbReference type="InterPro" id="IPR001375">
    <property type="entry name" value="Peptidase_S9_cat"/>
</dbReference>
<dbReference type="EMBL" id="JBJKFK010002132">
    <property type="protein sequence ID" value="KAL3311583.1"/>
    <property type="molecule type" value="Genomic_DNA"/>
</dbReference>
<dbReference type="AlphaFoldDB" id="A0ABD2PWW1"/>
<evidence type="ECO:0000313" key="3">
    <source>
        <dbReference type="EMBL" id="KAL3311583.1"/>
    </source>
</evidence>
<dbReference type="PANTHER" id="PTHR42776:SF4">
    <property type="entry name" value="ACYLAMINO-ACID-RELEASING ENZYME"/>
    <property type="match status" value="1"/>
</dbReference>
<dbReference type="Pfam" id="PF00326">
    <property type="entry name" value="Peptidase_S9"/>
    <property type="match status" value="1"/>
</dbReference>
<evidence type="ECO:0000259" key="2">
    <source>
        <dbReference type="Pfam" id="PF00326"/>
    </source>
</evidence>
<accession>A0ABD2PWW1</accession>
<protein>
    <submittedName>
        <fullName evidence="3">X-ray repair cross-complementing protein 6</fullName>
    </submittedName>
</protein>
<feature type="domain" description="Peptidase S9 prolyl oligopeptidase catalytic" evidence="2">
    <location>
        <begin position="394"/>
        <end position="467"/>
    </location>
</feature>
<keyword evidence="1" id="KW-0378">Hydrolase</keyword>
<organism evidence="3 4">
    <name type="scientific">Cichlidogyrus casuarinus</name>
    <dbReference type="NCBI Taxonomy" id="1844966"/>
    <lineage>
        <taxon>Eukaryota</taxon>
        <taxon>Metazoa</taxon>
        <taxon>Spiralia</taxon>
        <taxon>Lophotrochozoa</taxon>
        <taxon>Platyhelminthes</taxon>
        <taxon>Monogenea</taxon>
        <taxon>Monopisthocotylea</taxon>
        <taxon>Dactylogyridea</taxon>
        <taxon>Ancyrocephalidae</taxon>
        <taxon>Cichlidogyrus</taxon>
    </lineage>
</organism>
<dbReference type="PANTHER" id="PTHR42776">
    <property type="entry name" value="SERINE PEPTIDASE S9 FAMILY MEMBER"/>
    <property type="match status" value="1"/>
</dbReference>
<dbReference type="SUPFAM" id="SSF82171">
    <property type="entry name" value="DPP6 N-terminal domain-like"/>
    <property type="match status" value="1"/>
</dbReference>
<dbReference type="SUPFAM" id="SSF53474">
    <property type="entry name" value="alpha/beta-Hydrolases"/>
    <property type="match status" value="1"/>
</dbReference>
<gene>
    <name evidence="3" type="primary">XRCC6_3</name>
    <name evidence="3" type="ORF">Ciccas_009839</name>
</gene>
<keyword evidence="4" id="KW-1185">Reference proteome</keyword>
<dbReference type="Proteomes" id="UP001626550">
    <property type="component" value="Unassembled WGS sequence"/>
</dbReference>
<dbReference type="InterPro" id="IPR029058">
    <property type="entry name" value="AB_hydrolase_fold"/>
</dbReference>
<name>A0ABD2PWW1_9PLAT</name>
<dbReference type="GO" id="GO:0016787">
    <property type="term" value="F:hydrolase activity"/>
    <property type="evidence" value="ECO:0007669"/>
    <property type="project" value="UniProtKB-KW"/>
</dbReference>
<evidence type="ECO:0000313" key="4">
    <source>
        <dbReference type="Proteomes" id="UP001626550"/>
    </source>
</evidence>